<dbReference type="AlphaFoldDB" id="A0A6J7DEW2"/>
<dbReference type="EMBL" id="CAFBLP010000010">
    <property type="protein sequence ID" value="CAB4867414.1"/>
    <property type="molecule type" value="Genomic_DNA"/>
</dbReference>
<evidence type="ECO:0000313" key="1">
    <source>
        <dbReference type="EMBL" id="CAB4867414.1"/>
    </source>
</evidence>
<proteinExistence type="predicted"/>
<protein>
    <submittedName>
        <fullName evidence="1">Unannotated protein</fullName>
    </submittedName>
</protein>
<organism evidence="1">
    <name type="scientific">freshwater metagenome</name>
    <dbReference type="NCBI Taxonomy" id="449393"/>
    <lineage>
        <taxon>unclassified sequences</taxon>
        <taxon>metagenomes</taxon>
        <taxon>ecological metagenomes</taxon>
    </lineage>
</organism>
<accession>A0A6J7DEW2</accession>
<reference evidence="1" key="1">
    <citation type="submission" date="2020-05" db="EMBL/GenBank/DDBJ databases">
        <authorList>
            <person name="Chiriac C."/>
            <person name="Salcher M."/>
            <person name="Ghai R."/>
            <person name="Kavagutti S V."/>
        </authorList>
    </citation>
    <scope>NUCLEOTIDE SEQUENCE</scope>
</reference>
<gene>
    <name evidence="1" type="ORF">UFOPK3376_00619</name>
</gene>
<sequence>MSDHFDRVADRLEAIAEELADTALTELSSAVRRGDQKRPATERTLTQARRAIEKAAHLLRGIGADNDNDNDIDSDDRP</sequence>
<name>A0A6J7DEW2_9ZZZZ</name>